<dbReference type="InterPro" id="IPR029064">
    <property type="entry name" value="Ribosomal_eL30-like_sf"/>
</dbReference>
<dbReference type="GO" id="GO:0005655">
    <property type="term" value="C:nucleolar ribonuclease P complex"/>
    <property type="evidence" value="ECO:0007669"/>
    <property type="project" value="TreeGrafter"/>
</dbReference>
<accession>A0A9N9BHR4</accession>
<reference evidence="1" key="1">
    <citation type="submission" date="2021-06" db="EMBL/GenBank/DDBJ databases">
        <authorList>
            <person name="Kallberg Y."/>
            <person name="Tangrot J."/>
            <person name="Rosling A."/>
        </authorList>
    </citation>
    <scope>NUCLEOTIDE SEQUENCE</scope>
    <source>
        <strain evidence="1">MA453B</strain>
    </source>
</reference>
<dbReference type="GO" id="GO:0034965">
    <property type="term" value="P:intronic box C/D snoRNA processing"/>
    <property type="evidence" value="ECO:0007669"/>
    <property type="project" value="TreeGrafter"/>
</dbReference>
<evidence type="ECO:0000313" key="2">
    <source>
        <dbReference type="Proteomes" id="UP000789405"/>
    </source>
</evidence>
<dbReference type="GO" id="GO:0000172">
    <property type="term" value="C:ribonuclease MRP complex"/>
    <property type="evidence" value="ECO:0007669"/>
    <property type="project" value="TreeGrafter"/>
</dbReference>
<dbReference type="GO" id="GO:0004526">
    <property type="term" value="F:ribonuclease P activity"/>
    <property type="evidence" value="ECO:0007669"/>
    <property type="project" value="TreeGrafter"/>
</dbReference>
<dbReference type="GO" id="GO:0000171">
    <property type="term" value="F:ribonuclease MRP activity"/>
    <property type="evidence" value="ECO:0007669"/>
    <property type="project" value="TreeGrafter"/>
</dbReference>
<dbReference type="AlphaFoldDB" id="A0A9N9BHR4"/>
<sequence>MSKQITKDKKKAITHTGTTFRSQEQKRKTVFKAVLNSPYTVKWQARSDLRRSTNYIGRALQKKAAYRRTLKLNRRKSRNNSNSQKGVAKINDTLSTMDVDKTEDSMSIDENEIEISSKSIHLPSPPSILSCIVIGINEVTKRLEQTINPEIKTNFKRKYTQGFSDTLISTNPKDQLANTSLTMKQNEPLIPLRMIFVCKADISPPHLCAHLSIMSYIARDVLLVPLPSGAEELIGNKLGIKKPSCIGVKIKTPEFDRIYKLAKDKVSPVNAPWLAPIKLEASKKRKCIEEDEIMPSACTIDDFMSNDYS</sequence>
<dbReference type="GO" id="GO:0006364">
    <property type="term" value="P:rRNA processing"/>
    <property type="evidence" value="ECO:0007669"/>
    <property type="project" value="InterPro"/>
</dbReference>
<name>A0A9N9BHR4_9GLOM</name>
<organism evidence="1 2">
    <name type="scientific">Dentiscutata erythropus</name>
    <dbReference type="NCBI Taxonomy" id="1348616"/>
    <lineage>
        <taxon>Eukaryota</taxon>
        <taxon>Fungi</taxon>
        <taxon>Fungi incertae sedis</taxon>
        <taxon>Mucoromycota</taxon>
        <taxon>Glomeromycotina</taxon>
        <taxon>Glomeromycetes</taxon>
        <taxon>Diversisporales</taxon>
        <taxon>Gigasporaceae</taxon>
        <taxon>Dentiscutata</taxon>
    </lineage>
</organism>
<dbReference type="InterPro" id="IPR013241">
    <property type="entry name" value="RNase_P_Pop3"/>
</dbReference>
<proteinExistence type="predicted"/>
<dbReference type="PANTHER" id="PTHR28272:SF1">
    <property type="entry name" value="RIBONUCLEASES P_MRP PROTEIN SUBUNIT POP3"/>
    <property type="match status" value="1"/>
</dbReference>
<comment type="caution">
    <text evidence="1">The sequence shown here is derived from an EMBL/GenBank/DDBJ whole genome shotgun (WGS) entry which is preliminary data.</text>
</comment>
<dbReference type="GO" id="GO:0008033">
    <property type="term" value="P:tRNA processing"/>
    <property type="evidence" value="ECO:0007669"/>
    <property type="project" value="InterPro"/>
</dbReference>
<evidence type="ECO:0000313" key="1">
    <source>
        <dbReference type="EMBL" id="CAG8568425.1"/>
    </source>
</evidence>
<keyword evidence="2" id="KW-1185">Reference proteome</keyword>
<dbReference type="Proteomes" id="UP000789405">
    <property type="component" value="Unassembled WGS sequence"/>
</dbReference>
<gene>
    <name evidence="1" type="ORF">DERYTH_LOCUS6084</name>
</gene>
<dbReference type="Pfam" id="PF08228">
    <property type="entry name" value="RNase_P_pop3"/>
    <property type="match status" value="1"/>
</dbReference>
<dbReference type="GO" id="GO:0005829">
    <property type="term" value="C:cytosol"/>
    <property type="evidence" value="ECO:0007669"/>
    <property type="project" value="TreeGrafter"/>
</dbReference>
<dbReference type="EMBL" id="CAJVPY010002672">
    <property type="protein sequence ID" value="CAG8568425.1"/>
    <property type="molecule type" value="Genomic_DNA"/>
</dbReference>
<dbReference type="Gene3D" id="3.30.1330.30">
    <property type="match status" value="1"/>
</dbReference>
<protein>
    <submittedName>
        <fullName evidence="1">12998_t:CDS:1</fullName>
    </submittedName>
</protein>
<dbReference type="OrthoDB" id="20109at2759"/>
<dbReference type="PANTHER" id="PTHR28272">
    <property type="entry name" value="RIBONUCLEASES P/MRP PROTEIN SUBUNIT POP3"/>
    <property type="match status" value="1"/>
</dbReference>